<organism evidence="2 3">
    <name type="scientific">Candidatus Methanodesulfokora washburnensis</name>
    <dbReference type="NCBI Taxonomy" id="2478471"/>
    <lineage>
        <taxon>Archaea</taxon>
        <taxon>Thermoproteota</taxon>
        <taxon>Candidatus Korarchaeia</taxon>
        <taxon>Candidatus Korarchaeia incertae sedis</taxon>
        <taxon>Candidatus Methanodesulfokora</taxon>
    </lineage>
</organism>
<gene>
    <name evidence="2" type="ORF">D6D85_06570</name>
</gene>
<accession>A0A429GNF0</accession>
<comment type="caution">
    <text evidence="2">The sequence shown here is derived from an EMBL/GenBank/DDBJ whole genome shotgun (WGS) entry which is preliminary data.</text>
</comment>
<dbReference type="OrthoDB" id="27830at2157"/>
<proteinExistence type="predicted"/>
<dbReference type="EMBL" id="RCOS01000076">
    <property type="protein sequence ID" value="RSN75289.1"/>
    <property type="molecule type" value="Genomic_DNA"/>
</dbReference>
<evidence type="ECO:0000313" key="3">
    <source>
        <dbReference type="Proteomes" id="UP000277582"/>
    </source>
</evidence>
<name>A0A429GNF0_9CREN</name>
<evidence type="ECO:0000313" key="2">
    <source>
        <dbReference type="EMBL" id="RSN75289.1"/>
    </source>
</evidence>
<feature type="transmembrane region" description="Helical" evidence="1">
    <location>
        <begin position="6"/>
        <end position="26"/>
    </location>
</feature>
<evidence type="ECO:0000256" key="1">
    <source>
        <dbReference type="SAM" id="Phobius"/>
    </source>
</evidence>
<sequence length="181" mass="20887">MDPIYYVISISLTIVGMLAGVTYWLGRKFSKIDYRFENIEREISGLRGEISRAFDGMKSATITINSLMLDFLSLKGLIRDDEARMLGSEMQRVFSIVKLNPIAKEDLEYLKKIFSKDVDEITIEEAEKVAEIGKKWWYEDGSEIAYKTFLAGLVIRGYHISKMVKEGKKPWLEPPFRIKES</sequence>
<dbReference type="AlphaFoldDB" id="A0A429GNF0"/>
<keyword evidence="1" id="KW-0812">Transmembrane</keyword>
<keyword evidence="1" id="KW-1133">Transmembrane helix</keyword>
<reference evidence="2 3" key="1">
    <citation type="submission" date="2018-10" db="EMBL/GenBank/DDBJ databases">
        <title>Co-occurring genomic capacity for anaerobic methane metabolism and dissimilatory sulfite reduction discovered in the Korarchaeota.</title>
        <authorList>
            <person name="Mckay L.J."/>
            <person name="Dlakic M."/>
            <person name="Fields M.W."/>
            <person name="Delmont T.O."/>
            <person name="Eren A.M."/>
            <person name="Jay Z.J."/>
            <person name="Klingelsmith K.B."/>
            <person name="Rusch D.B."/>
            <person name="Inskeep W.P."/>
        </authorList>
    </citation>
    <scope>NUCLEOTIDE SEQUENCE [LARGE SCALE GENOMIC DNA]</scope>
    <source>
        <strain evidence="2 3">MDKW</strain>
    </source>
</reference>
<keyword evidence="1" id="KW-0472">Membrane</keyword>
<dbReference type="Proteomes" id="UP000277582">
    <property type="component" value="Unassembled WGS sequence"/>
</dbReference>
<keyword evidence="3" id="KW-1185">Reference proteome</keyword>
<protein>
    <submittedName>
        <fullName evidence="2">Uncharacterized protein</fullName>
    </submittedName>
</protein>
<dbReference type="RefSeq" id="WP_125671227.1">
    <property type="nucleotide sequence ID" value="NZ_RCOS01000076.1"/>
</dbReference>